<sequence>MSDAFSAYSVAIKLSLVGNAAAGVMALSKHLQGAGNDAKRLEDRMASIGKQLALGGAMLAGGLAIAHMFKAPIDAAKSYELAFTKFKTMNLGESINKQADHFARSANVLGVSSKDLMESLSESVGLFGSFDIAQRLVPTIASLNAANSAIFAGKVGHIDEGSTRALMKFIDRRGGTHDEETFMRNLNLAQRMVTGSGGFIKFRDLEQFSQMGGTAFRGLSDQGILNMALLLQEQGGAKAGTALMSMYQNLVAGRTPKKTMAMLQEFGLGHLAMEKHATVGGKALKSLVMRDVKNADLLQSDPATWIRTTFIPALAKKGITSEAGILKATNDLISNRTASNQASIMSTQVMQLMRDANLTKNAMDVSKTIDVFKKDPNSKFADLQAKWNSLMINLGIAVLPIAIDALELIIPKIIKLSDYIDKNRESVSRFAEGLAYFSGFLIGGGLINLIAGAGRGFALLFTVLSGGGGVTGAIMKGIGFIGNLIMIGLRAIPVIGWILMIVTAAVWVYRNWDLVKAKAKEVWGFIGPYITGIWDSICDFAKTAWGVLSAGFKGFIGFFLDQWQWAFNNLIDMVNAFLPKVAQLKRFDFADRWNRPEASYSNEGRGHTVPVPPKQSTTVQVHTKLQLDSKVLGESVTIHQTREATKPMTGMRGFDAVSSAVLPTMPSSFYPRG</sequence>
<feature type="transmembrane region" description="Helical" evidence="1">
    <location>
        <begin position="487"/>
        <end position="509"/>
    </location>
</feature>
<dbReference type="KEGG" id="crz:D1345_09175"/>
<organism evidence="2 3">
    <name type="scientific">Chromobacterium rhizoryzae</name>
    <dbReference type="NCBI Taxonomy" id="1778675"/>
    <lineage>
        <taxon>Bacteria</taxon>
        <taxon>Pseudomonadati</taxon>
        <taxon>Pseudomonadota</taxon>
        <taxon>Betaproteobacteria</taxon>
        <taxon>Neisseriales</taxon>
        <taxon>Chromobacteriaceae</taxon>
        <taxon>Chromobacterium</taxon>
    </lineage>
</organism>
<feature type="transmembrane region" description="Helical" evidence="1">
    <location>
        <begin position="430"/>
        <end position="451"/>
    </location>
</feature>
<reference evidence="2 3" key="1">
    <citation type="submission" date="2018-08" db="EMBL/GenBank/DDBJ databases">
        <title>Complete genome sequence of JP2-74.</title>
        <authorList>
            <person name="Wu L."/>
        </authorList>
    </citation>
    <scope>NUCLEOTIDE SEQUENCE [LARGE SCALE GENOMIC DNA]</scope>
    <source>
        <strain evidence="2 3">JP2-74</strain>
    </source>
</reference>
<dbReference type="RefSeq" id="WP_118267309.1">
    <property type="nucleotide sequence ID" value="NZ_CP031968.1"/>
</dbReference>
<evidence type="ECO:0008006" key="4">
    <source>
        <dbReference type="Google" id="ProtNLM"/>
    </source>
</evidence>
<gene>
    <name evidence="2" type="ORF">D1345_09175</name>
</gene>
<evidence type="ECO:0000313" key="2">
    <source>
        <dbReference type="EMBL" id="AXT46348.1"/>
    </source>
</evidence>
<dbReference type="Proteomes" id="UP000259465">
    <property type="component" value="Chromosome"/>
</dbReference>
<keyword evidence="1" id="KW-0472">Membrane</keyword>
<dbReference type="EMBL" id="CP031968">
    <property type="protein sequence ID" value="AXT46348.1"/>
    <property type="molecule type" value="Genomic_DNA"/>
</dbReference>
<evidence type="ECO:0000256" key="1">
    <source>
        <dbReference type="SAM" id="Phobius"/>
    </source>
</evidence>
<dbReference type="AlphaFoldDB" id="A0AAD0RXA7"/>
<keyword evidence="1" id="KW-0812">Transmembrane</keyword>
<feature type="transmembrane region" description="Helical" evidence="1">
    <location>
        <begin position="457"/>
        <end position="475"/>
    </location>
</feature>
<feature type="transmembrane region" description="Helical" evidence="1">
    <location>
        <begin position="48"/>
        <end position="69"/>
    </location>
</feature>
<name>A0AAD0RXA7_9NEIS</name>
<feature type="transmembrane region" description="Helical" evidence="1">
    <location>
        <begin position="6"/>
        <end position="27"/>
    </location>
</feature>
<keyword evidence="1" id="KW-1133">Transmembrane helix</keyword>
<accession>A0AAD0RXA7</accession>
<protein>
    <recommendedName>
        <fullName evidence="4">Phage tail tape measure protein</fullName>
    </recommendedName>
</protein>
<evidence type="ECO:0000313" key="3">
    <source>
        <dbReference type="Proteomes" id="UP000259465"/>
    </source>
</evidence>
<proteinExistence type="predicted"/>
<keyword evidence="3" id="KW-1185">Reference proteome</keyword>
<feature type="transmembrane region" description="Helical" evidence="1">
    <location>
        <begin position="390"/>
        <end position="410"/>
    </location>
</feature>